<evidence type="ECO:0000313" key="8">
    <source>
        <dbReference type="Proteomes" id="UP001056756"/>
    </source>
</evidence>
<name>A0A9J6ZEK1_9BACL</name>
<dbReference type="SUPFAM" id="SSF64518">
    <property type="entry name" value="Phase 1 flagellin"/>
    <property type="match status" value="1"/>
</dbReference>
<keyword evidence="4" id="KW-0964">Secreted</keyword>
<evidence type="ECO:0000256" key="4">
    <source>
        <dbReference type="RuleBase" id="RU362073"/>
    </source>
</evidence>
<dbReference type="GO" id="GO:0009288">
    <property type="term" value="C:bacterial-type flagellum"/>
    <property type="evidence" value="ECO:0007669"/>
    <property type="project" value="UniProtKB-SubCell"/>
</dbReference>
<reference evidence="7" key="1">
    <citation type="submission" date="2022-05" db="EMBL/GenBank/DDBJ databases">
        <title>Novel bacterial taxa in a minimal lignocellulolytic consortium and its capacity to transform plastics disclosed by genome-resolved metagenomics.</title>
        <authorList>
            <person name="Rodriguez C.A.D."/>
            <person name="Diaz-Garcia L."/>
            <person name="Herrera K."/>
            <person name="Tarazona N.A."/>
            <person name="Sproer C."/>
            <person name="Overmann J."/>
            <person name="Jimenez D.J."/>
        </authorList>
    </citation>
    <scope>NUCLEOTIDE SEQUENCE</scope>
    <source>
        <strain evidence="7">MAG5</strain>
    </source>
</reference>
<comment type="subcellular location">
    <subcellularLocation>
        <location evidence="4">Secreted</location>
    </subcellularLocation>
    <subcellularLocation>
        <location evidence="4">Bacterial flagellum</location>
    </subcellularLocation>
</comment>
<dbReference type="InterPro" id="IPR046358">
    <property type="entry name" value="Flagellin_C"/>
</dbReference>
<evidence type="ECO:0000256" key="2">
    <source>
        <dbReference type="ARBA" id="ARBA00020110"/>
    </source>
</evidence>
<dbReference type="InterPro" id="IPR042187">
    <property type="entry name" value="Flagellin_C_sub2"/>
</dbReference>
<dbReference type="GO" id="GO:0005576">
    <property type="term" value="C:extracellular region"/>
    <property type="evidence" value="ECO:0007669"/>
    <property type="project" value="UniProtKB-SubCell"/>
</dbReference>
<dbReference type="GO" id="GO:0005198">
    <property type="term" value="F:structural molecule activity"/>
    <property type="evidence" value="ECO:0007669"/>
    <property type="project" value="UniProtKB-UniRule"/>
</dbReference>
<dbReference type="InterPro" id="IPR001492">
    <property type="entry name" value="Flagellin"/>
</dbReference>
<dbReference type="Proteomes" id="UP001056756">
    <property type="component" value="Chromosome"/>
</dbReference>
<keyword evidence="7" id="KW-0969">Cilium</keyword>
<dbReference type="PANTHER" id="PTHR42792">
    <property type="entry name" value="FLAGELLIN"/>
    <property type="match status" value="1"/>
</dbReference>
<protein>
    <recommendedName>
        <fullName evidence="2 4">Flagellin</fullName>
    </recommendedName>
</protein>
<organism evidence="7 8">
    <name type="scientific">Candidatus Pristimantibacillus lignocellulolyticus</name>
    <dbReference type="NCBI Taxonomy" id="2994561"/>
    <lineage>
        <taxon>Bacteria</taxon>
        <taxon>Bacillati</taxon>
        <taxon>Bacillota</taxon>
        <taxon>Bacilli</taxon>
        <taxon>Bacillales</taxon>
        <taxon>Paenibacillaceae</taxon>
        <taxon>Candidatus Pristimantibacillus</taxon>
    </lineage>
</organism>
<feature type="domain" description="Flagellin N-terminal" evidence="5">
    <location>
        <begin position="3"/>
        <end position="139"/>
    </location>
</feature>
<keyword evidence="3 4" id="KW-0975">Bacterial flagellum</keyword>
<dbReference type="PRINTS" id="PR00207">
    <property type="entry name" value="FLAGELLIN"/>
</dbReference>
<dbReference type="EMBL" id="CP097899">
    <property type="protein sequence ID" value="URN94225.1"/>
    <property type="molecule type" value="Genomic_DNA"/>
</dbReference>
<dbReference type="Pfam" id="PF00669">
    <property type="entry name" value="Flagellin_N"/>
    <property type="match status" value="1"/>
</dbReference>
<proteinExistence type="inferred from homology"/>
<dbReference type="Pfam" id="PF00700">
    <property type="entry name" value="Flagellin_C"/>
    <property type="match status" value="1"/>
</dbReference>
<evidence type="ECO:0000259" key="5">
    <source>
        <dbReference type="Pfam" id="PF00669"/>
    </source>
</evidence>
<keyword evidence="7" id="KW-0966">Cell projection</keyword>
<evidence type="ECO:0000313" key="7">
    <source>
        <dbReference type="EMBL" id="URN94225.1"/>
    </source>
</evidence>
<dbReference type="InterPro" id="IPR001029">
    <property type="entry name" value="Flagellin_N"/>
</dbReference>
<keyword evidence="7" id="KW-0282">Flagellum</keyword>
<dbReference type="AlphaFoldDB" id="A0A9J6ZEK1"/>
<dbReference type="Gene3D" id="6.10.10.10">
    <property type="entry name" value="Flagellar export chaperone, C-terminal domain"/>
    <property type="match status" value="1"/>
</dbReference>
<sequence length="276" mass="29776">MYIRTNVMALNILNNLYAHNNQISKSMERLSTGYRINRAADDAAGLAISENMRYQINGLNQASRNIQDGISLIQTAEGAMQEIHAMIQRMGVLANQSANGTYSDADRVKLQLEFAQLKEEINHIAGKTNFNGIKLLNGDLTLPGQGLIIQAGSGADDHIIFDMPNILDAVAGIAGLDISTAVGAGAAMGALEGAVDDVSTGRAKLGAYQNRLEHRYNSVVNMSINLSSAESRIRDADMAEEMMLLVKSQMLAQVSVAMLAQANMMPRNILKLLEAL</sequence>
<feature type="domain" description="Flagellin C-terminal" evidence="6">
    <location>
        <begin position="189"/>
        <end position="273"/>
    </location>
</feature>
<dbReference type="PANTHER" id="PTHR42792:SF2">
    <property type="entry name" value="FLAGELLIN"/>
    <property type="match status" value="1"/>
</dbReference>
<evidence type="ECO:0000256" key="1">
    <source>
        <dbReference type="ARBA" id="ARBA00005709"/>
    </source>
</evidence>
<dbReference type="KEGG" id="plig:NAG76_20760"/>
<gene>
    <name evidence="7" type="ORF">NAG76_20760</name>
</gene>
<comment type="similarity">
    <text evidence="1 4">Belongs to the bacterial flagellin family.</text>
</comment>
<accession>A0A9J6ZEK1</accession>
<evidence type="ECO:0000259" key="6">
    <source>
        <dbReference type="Pfam" id="PF00700"/>
    </source>
</evidence>
<evidence type="ECO:0000256" key="3">
    <source>
        <dbReference type="ARBA" id="ARBA00023143"/>
    </source>
</evidence>
<dbReference type="Gene3D" id="1.20.1330.10">
    <property type="entry name" value="f41 fragment of flagellin, N-terminal domain"/>
    <property type="match status" value="1"/>
</dbReference>
<comment type="function">
    <text evidence="4">Flagellin is the subunit protein which polymerizes to form the filaments of bacterial flagella.</text>
</comment>